<comment type="caution">
    <text evidence="3">The sequence shown here is derived from an EMBL/GenBank/DDBJ whole genome shotgun (WGS) entry which is preliminary data.</text>
</comment>
<dbReference type="PROSITE" id="PS00455">
    <property type="entry name" value="AMP_BINDING"/>
    <property type="match status" value="1"/>
</dbReference>
<gene>
    <name evidence="3" type="ORF">HG542_34110</name>
</gene>
<feature type="non-terminal residue" evidence="3">
    <location>
        <position position="258"/>
    </location>
</feature>
<reference evidence="3 4" key="1">
    <citation type="submission" date="2020-04" db="EMBL/GenBank/DDBJ databases">
        <title>Draft Genome Sequence of Streptomyces morookaense DSM 40503, an 8-azaguanine-producing strain.</title>
        <authorList>
            <person name="Qi J."/>
            <person name="Gao J.-M."/>
        </authorList>
    </citation>
    <scope>NUCLEOTIDE SEQUENCE [LARGE SCALE GENOMIC DNA]</scope>
    <source>
        <strain evidence="3 4">DSM 40503</strain>
    </source>
</reference>
<organism evidence="3 4">
    <name type="scientific">Streptomyces morookaense</name>
    <name type="common">Streptoverticillium morookaense</name>
    <dbReference type="NCBI Taxonomy" id="1970"/>
    <lineage>
        <taxon>Bacteria</taxon>
        <taxon>Bacillati</taxon>
        <taxon>Actinomycetota</taxon>
        <taxon>Actinomycetes</taxon>
        <taxon>Kitasatosporales</taxon>
        <taxon>Streptomycetaceae</taxon>
        <taxon>Streptomyces</taxon>
    </lineage>
</organism>
<evidence type="ECO:0000313" key="4">
    <source>
        <dbReference type="Proteomes" id="UP000587462"/>
    </source>
</evidence>
<dbReference type="SUPFAM" id="SSF56801">
    <property type="entry name" value="Acetyl-CoA synthetase-like"/>
    <property type="match status" value="1"/>
</dbReference>
<feature type="non-terminal residue" evidence="3">
    <location>
        <position position="1"/>
    </location>
</feature>
<dbReference type="InterPro" id="IPR020845">
    <property type="entry name" value="AMP-binding_CS"/>
</dbReference>
<dbReference type="GO" id="GO:0005737">
    <property type="term" value="C:cytoplasm"/>
    <property type="evidence" value="ECO:0007669"/>
    <property type="project" value="TreeGrafter"/>
</dbReference>
<dbReference type="InterPro" id="IPR020459">
    <property type="entry name" value="AMP-binding"/>
</dbReference>
<dbReference type="GO" id="GO:0016874">
    <property type="term" value="F:ligase activity"/>
    <property type="evidence" value="ECO:0007669"/>
    <property type="project" value="UniProtKB-KW"/>
</dbReference>
<name>A0A7Y7BBQ0_STRMO</name>
<dbReference type="InterPro" id="IPR000873">
    <property type="entry name" value="AMP-dep_synth/lig_dom"/>
</dbReference>
<evidence type="ECO:0000256" key="1">
    <source>
        <dbReference type="ARBA" id="ARBA00022598"/>
    </source>
</evidence>
<dbReference type="Proteomes" id="UP000587462">
    <property type="component" value="Unassembled WGS sequence"/>
</dbReference>
<dbReference type="GO" id="GO:0031177">
    <property type="term" value="F:phosphopantetheine binding"/>
    <property type="evidence" value="ECO:0007669"/>
    <property type="project" value="TreeGrafter"/>
</dbReference>
<evidence type="ECO:0000259" key="2">
    <source>
        <dbReference type="Pfam" id="PF00501"/>
    </source>
</evidence>
<proteinExistence type="predicted"/>
<keyword evidence="4" id="KW-1185">Reference proteome</keyword>
<evidence type="ECO:0000313" key="3">
    <source>
        <dbReference type="EMBL" id="NVK82632.1"/>
    </source>
</evidence>
<dbReference type="PANTHER" id="PTHR45527">
    <property type="entry name" value="NONRIBOSOMAL PEPTIDE SYNTHETASE"/>
    <property type="match status" value="1"/>
</dbReference>
<dbReference type="GO" id="GO:0043041">
    <property type="term" value="P:amino acid activation for nonribosomal peptide biosynthetic process"/>
    <property type="evidence" value="ECO:0007669"/>
    <property type="project" value="TreeGrafter"/>
</dbReference>
<sequence>LVIDELLDETSDGSELPVVHADDVAYVIFTSGSTGRPKGVTISHRGAVNTLLAVNERFDITPQDRVLALSELSFDLSVYDLFGTLAAGATIVFPAQEETKNPAHWAHLVQHHQITVWNSVPQLAGLLIDEGEHLNSLRLYLLSGDWIPTSLPDRIRQATPHATIMSLGGATEGSIWSIWYQIQHVNPTWTSIPYGTAMPNQRMYVLNTEDEHCPTGVTGEIHIGGTGVALGYWQDETLTAERYIQHPTLGRLYRTGDL</sequence>
<dbReference type="InterPro" id="IPR042099">
    <property type="entry name" value="ANL_N_sf"/>
</dbReference>
<feature type="domain" description="AMP-dependent synthetase/ligase" evidence="2">
    <location>
        <begin position="15"/>
        <end position="233"/>
    </location>
</feature>
<dbReference type="PRINTS" id="PR00154">
    <property type="entry name" value="AMPBINDING"/>
</dbReference>
<dbReference type="EMBL" id="JABBXF010000201">
    <property type="protein sequence ID" value="NVK82632.1"/>
    <property type="molecule type" value="Genomic_DNA"/>
</dbReference>
<keyword evidence="1" id="KW-0436">Ligase</keyword>
<accession>A0A7Y7BBQ0</accession>
<dbReference type="RefSeq" id="WP_171088319.1">
    <property type="nucleotide sequence ID" value="NZ_JABBXF010000201.1"/>
</dbReference>
<dbReference type="AlphaFoldDB" id="A0A7Y7BBQ0"/>
<dbReference type="GO" id="GO:0044550">
    <property type="term" value="P:secondary metabolite biosynthetic process"/>
    <property type="evidence" value="ECO:0007669"/>
    <property type="project" value="TreeGrafter"/>
</dbReference>
<dbReference type="PANTHER" id="PTHR45527:SF10">
    <property type="entry name" value="PYOCHELIN SYNTHASE PCHF"/>
    <property type="match status" value="1"/>
</dbReference>
<dbReference type="Pfam" id="PF00501">
    <property type="entry name" value="AMP-binding"/>
    <property type="match status" value="1"/>
</dbReference>
<dbReference type="Gene3D" id="3.40.50.12780">
    <property type="entry name" value="N-terminal domain of ligase-like"/>
    <property type="match status" value="1"/>
</dbReference>
<protein>
    <submittedName>
        <fullName evidence="3">AMP-binding protein</fullName>
    </submittedName>
</protein>